<reference evidence="12" key="3">
    <citation type="journal article" date="2023" name="Microbiol. Resour. Announc.">
        <title>Draft Genome Sequence of Granulicatella sp. Strain S8, Isolated from a Marine Fish, Seriola quinqueradiata.</title>
        <authorList>
            <person name="Lee M."/>
            <person name="Farooq A."/>
            <person name="Jeong J.B."/>
            <person name="Jung M.Y."/>
        </authorList>
    </citation>
    <scope>NUCLEOTIDE SEQUENCE</scope>
    <source>
        <strain evidence="12">S8</strain>
    </source>
</reference>
<keyword evidence="7 10" id="KW-0067">ATP-binding</keyword>
<dbReference type="NCBIfam" id="TIGR00125">
    <property type="entry name" value="cyt_tran_rel"/>
    <property type="match status" value="1"/>
</dbReference>
<feature type="domain" description="Cytidyltransferase-like" evidence="11">
    <location>
        <begin position="49"/>
        <end position="204"/>
    </location>
</feature>
<keyword evidence="13" id="KW-1185">Reference proteome</keyword>
<dbReference type="NCBIfam" id="NF000841">
    <property type="entry name" value="PRK00071.1-4"/>
    <property type="match status" value="1"/>
</dbReference>
<comment type="caution">
    <text evidence="12">The sequence shown here is derived from an EMBL/GenBank/DDBJ whole genome shotgun (WGS) entry which is preliminary data.</text>
</comment>
<dbReference type="HAMAP" id="MF_00244">
    <property type="entry name" value="NaMN_adenylyltr"/>
    <property type="match status" value="1"/>
</dbReference>
<evidence type="ECO:0000313" key="12">
    <source>
        <dbReference type="EMBL" id="MCQ9210067.1"/>
    </source>
</evidence>
<dbReference type="RefSeq" id="WP_256945181.1">
    <property type="nucleotide sequence ID" value="NZ_JANHNZ010000004.1"/>
</dbReference>
<evidence type="ECO:0000256" key="4">
    <source>
        <dbReference type="ARBA" id="ARBA00022679"/>
    </source>
</evidence>
<evidence type="ECO:0000256" key="6">
    <source>
        <dbReference type="ARBA" id="ARBA00022741"/>
    </source>
</evidence>
<evidence type="ECO:0000256" key="1">
    <source>
        <dbReference type="ARBA" id="ARBA00002324"/>
    </source>
</evidence>
<dbReference type="CDD" id="cd02165">
    <property type="entry name" value="NMNAT"/>
    <property type="match status" value="1"/>
</dbReference>
<evidence type="ECO:0000256" key="10">
    <source>
        <dbReference type="HAMAP-Rule" id="MF_00244"/>
    </source>
</evidence>
<evidence type="ECO:0000256" key="9">
    <source>
        <dbReference type="ARBA" id="ARBA00048721"/>
    </source>
</evidence>
<dbReference type="NCBIfam" id="TIGR00482">
    <property type="entry name" value="nicotinate (nicotinamide) nucleotide adenylyltransferase"/>
    <property type="match status" value="1"/>
</dbReference>
<comment type="pathway">
    <text evidence="2 10">Cofactor biosynthesis; NAD(+) biosynthesis; deamido-NAD(+) from nicotinate D-ribonucleotide: step 1/1.</text>
</comment>
<evidence type="ECO:0000256" key="7">
    <source>
        <dbReference type="ARBA" id="ARBA00022840"/>
    </source>
</evidence>
<keyword evidence="6 10" id="KW-0547">Nucleotide-binding</keyword>
<reference evidence="12" key="1">
    <citation type="submission" date="2022-07" db="EMBL/GenBank/DDBJ databases">
        <authorList>
            <person name="Jung M.-Y."/>
            <person name="Lee M."/>
        </authorList>
    </citation>
    <scope>NUCLEOTIDE SEQUENCE</scope>
    <source>
        <strain evidence="12">S8</strain>
    </source>
</reference>
<keyword evidence="8 10" id="KW-0520">NAD</keyword>
<gene>
    <name evidence="10" type="primary">nadD</name>
    <name evidence="12" type="ORF">NPA36_05835</name>
</gene>
<dbReference type="NCBIfam" id="NF000840">
    <property type="entry name" value="PRK00071.1-3"/>
    <property type="match status" value="1"/>
</dbReference>
<evidence type="ECO:0000256" key="5">
    <source>
        <dbReference type="ARBA" id="ARBA00022695"/>
    </source>
</evidence>
<dbReference type="PANTHER" id="PTHR39321:SF3">
    <property type="entry name" value="PHOSPHOPANTETHEINE ADENYLYLTRANSFERASE"/>
    <property type="match status" value="1"/>
</dbReference>
<proteinExistence type="inferred from homology"/>
<evidence type="ECO:0000259" key="11">
    <source>
        <dbReference type="Pfam" id="PF01467"/>
    </source>
</evidence>
<dbReference type="Gene3D" id="3.40.50.620">
    <property type="entry name" value="HUPs"/>
    <property type="match status" value="1"/>
</dbReference>
<keyword evidence="4 10" id="KW-0808">Transferase</keyword>
<comment type="catalytic activity">
    <reaction evidence="9 10">
        <text>nicotinate beta-D-ribonucleotide + ATP + H(+) = deamido-NAD(+) + diphosphate</text>
        <dbReference type="Rhea" id="RHEA:22860"/>
        <dbReference type="ChEBI" id="CHEBI:15378"/>
        <dbReference type="ChEBI" id="CHEBI:30616"/>
        <dbReference type="ChEBI" id="CHEBI:33019"/>
        <dbReference type="ChEBI" id="CHEBI:57502"/>
        <dbReference type="ChEBI" id="CHEBI:58437"/>
        <dbReference type="EC" id="2.7.7.18"/>
    </reaction>
</comment>
<evidence type="ECO:0000313" key="13">
    <source>
        <dbReference type="Proteomes" id="UP001059480"/>
    </source>
</evidence>
<dbReference type="GO" id="GO:0004515">
    <property type="term" value="F:nicotinate-nucleotide adenylyltransferase activity"/>
    <property type="evidence" value="ECO:0007669"/>
    <property type="project" value="UniProtKB-EC"/>
</dbReference>
<dbReference type="EC" id="2.7.7.18" evidence="10"/>
<protein>
    <recommendedName>
        <fullName evidence="10">Probable nicotinate-nucleotide adenylyltransferase</fullName>
        <ecNumber evidence="10">2.7.7.18</ecNumber>
    </recommendedName>
    <alternativeName>
        <fullName evidence="10">Deamido-NAD(+) diphosphorylase</fullName>
    </alternativeName>
    <alternativeName>
        <fullName evidence="10">Deamido-NAD(+) pyrophosphorylase</fullName>
    </alternativeName>
    <alternativeName>
        <fullName evidence="10">Nicotinate mononucleotide adenylyltransferase</fullName>
        <shortName evidence="10">NaMN adenylyltransferase</shortName>
    </alternativeName>
</protein>
<name>A0ABT1WNF9_9LACT</name>
<dbReference type="InterPro" id="IPR014729">
    <property type="entry name" value="Rossmann-like_a/b/a_fold"/>
</dbReference>
<accession>A0ABT1WNF9</accession>
<dbReference type="SUPFAM" id="SSF52374">
    <property type="entry name" value="Nucleotidylyl transferase"/>
    <property type="match status" value="1"/>
</dbReference>
<organism evidence="12 13">
    <name type="scientific">Granulicatella seriolae</name>
    <dbReference type="NCBI Taxonomy" id="2967226"/>
    <lineage>
        <taxon>Bacteria</taxon>
        <taxon>Bacillati</taxon>
        <taxon>Bacillota</taxon>
        <taxon>Bacilli</taxon>
        <taxon>Lactobacillales</taxon>
        <taxon>Carnobacteriaceae</taxon>
        <taxon>Granulicatella</taxon>
    </lineage>
</organism>
<comment type="similarity">
    <text evidence="10">Belongs to the NadD family.</text>
</comment>
<evidence type="ECO:0000256" key="3">
    <source>
        <dbReference type="ARBA" id="ARBA00022642"/>
    </source>
</evidence>
<keyword evidence="3 10" id="KW-0662">Pyridine nucleotide biosynthesis</keyword>
<reference evidence="12" key="2">
    <citation type="journal article" date="2023" name="Curr. Microbiol.">
        <title>Granulicatella seriolae sp. nov., a Novel Facultative Anaerobe Isolated from Yellowtail Marine Fish.</title>
        <authorList>
            <person name="Lee M."/>
            <person name="Choi Y.J."/>
            <person name="Farooq A."/>
            <person name="Jeong J.B."/>
            <person name="Jung M.Y."/>
        </authorList>
    </citation>
    <scope>NUCLEOTIDE SEQUENCE</scope>
    <source>
        <strain evidence="12">S8</strain>
    </source>
</reference>
<sequence length="236" mass="27229">MKSGQKNASLSASKVQSIFEVNETLSFQGPLIEEEPVEEASHQVERVGILGGTFNPPHLGHLIIAEQVATQLGLEKIYFMPSHIPPHAEEKKTIDAKHRISMTKLAILDNPSFAIETIEMERQEKSYTYETISLLHQRYPNREYYFIIGGDMVENLPLWKEIDQLIQEVTFVGVERRGYAKESPYPILWVDCPILELSSTEIRSKVFFDQSIRYMVTDEVLNYIKKEGLYKDDYQK</sequence>
<dbReference type="PANTHER" id="PTHR39321">
    <property type="entry name" value="NICOTINATE-NUCLEOTIDE ADENYLYLTRANSFERASE-RELATED"/>
    <property type="match status" value="1"/>
</dbReference>
<keyword evidence="5 10" id="KW-0548">Nucleotidyltransferase</keyword>
<dbReference type="EMBL" id="JANHNZ010000004">
    <property type="protein sequence ID" value="MCQ9210067.1"/>
    <property type="molecule type" value="Genomic_DNA"/>
</dbReference>
<dbReference type="InterPro" id="IPR005248">
    <property type="entry name" value="NadD/NMNAT"/>
</dbReference>
<evidence type="ECO:0000256" key="8">
    <source>
        <dbReference type="ARBA" id="ARBA00023027"/>
    </source>
</evidence>
<evidence type="ECO:0000256" key="2">
    <source>
        <dbReference type="ARBA" id="ARBA00005019"/>
    </source>
</evidence>
<dbReference type="InterPro" id="IPR004821">
    <property type="entry name" value="Cyt_trans-like"/>
</dbReference>
<dbReference type="Pfam" id="PF01467">
    <property type="entry name" value="CTP_transf_like"/>
    <property type="match status" value="1"/>
</dbReference>
<dbReference type="Proteomes" id="UP001059480">
    <property type="component" value="Unassembled WGS sequence"/>
</dbReference>
<comment type="function">
    <text evidence="1 10">Catalyzes the reversible adenylation of nicotinate mononucleotide (NaMN) to nicotinic acid adenine dinucleotide (NaAD).</text>
</comment>